<dbReference type="Proteomes" id="UP000295182">
    <property type="component" value="Unassembled WGS sequence"/>
</dbReference>
<keyword evidence="4" id="KW-1185">Reference proteome</keyword>
<accession>A0A4R2NC00</accession>
<evidence type="ECO:0000256" key="1">
    <source>
        <dbReference type="SAM" id="Coils"/>
    </source>
</evidence>
<dbReference type="OrthoDB" id="3239452at2"/>
<comment type="caution">
    <text evidence="3">The sequence shown here is derived from an EMBL/GenBank/DDBJ whole genome shotgun (WGS) entry which is preliminary data.</text>
</comment>
<dbReference type="EMBL" id="SLXH01000008">
    <property type="protein sequence ID" value="TCP18637.1"/>
    <property type="molecule type" value="Genomic_DNA"/>
</dbReference>
<keyword evidence="2" id="KW-0812">Transmembrane</keyword>
<proteinExistence type="predicted"/>
<reference evidence="3 4" key="1">
    <citation type="submission" date="2019-03" db="EMBL/GenBank/DDBJ databases">
        <title>Genomic Encyclopedia of Type Strains, Phase IV (KMG-IV): sequencing the most valuable type-strain genomes for metagenomic binning, comparative biology and taxonomic classification.</title>
        <authorList>
            <person name="Goeker M."/>
        </authorList>
    </citation>
    <scope>NUCLEOTIDE SEQUENCE [LARGE SCALE GENOMIC DNA]</scope>
    <source>
        <strain evidence="3 4">DSM 1837</strain>
    </source>
</reference>
<evidence type="ECO:0008006" key="5">
    <source>
        <dbReference type="Google" id="ProtNLM"/>
    </source>
</evidence>
<feature type="coiled-coil region" evidence="1">
    <location>
        <begin position="169"/>
        <end position="217"/>
    </location>
</feature>
<gene>
    <name evidence="3" type="ORF">EV674_1082</name>
</gene>
<keyword evidence="2" id="KW-0472">Membrane</keyword>
<feature type="transmembrane region" description="Helical" evidence="2">
    <location>
        <begin position="385"/>
        <end position="406"/>
    </location>
</feature>
<protein>
    <recommendedName>
        <fullName evidence="5">Cobalamin adenosyltransferase</fullName>
    </recommendedName>
</protein>
<evidence type="ECO:0000313" key="3">
    <source>
        <dbReference type="EMBL" id="TCP18637.1"/>
    </source>
</evidence>
<keyword evidence="2" id="KW-1133">Transmembrane helix</keyword>
<dbReference type="RefSeq" id="WP_119012529.1">
    <property type="nucleotide sequence ID" value="NZ_QXNC01000006.1"/>
</dbReference>
<sequence length="540" mass="60983">MQAATNYPWAKELEKTVINSLTTTFGLDFLLFKDKVGGDVDTIQNARKNIYATDASQQKYEQRGDYDRTAYDSHKNFIETGRREKAAHQSGNLHDAYRNQSMGLNERRDLDHVISAKEIHDDRGRVLAGLDGAELANQSSNLQSTHFSINRSKQATCCDDFLNELPGKIEIYENNLKKDQERLKNLPRDTPAQRDKADRLESDIRKAKIKIDALKSIDVEEMRKKDEEARGKYDSDINKNYYSGSRFMVSTASAAGISGLKMGTRQMLGLIMTEIWFELRDQIPKILENLKQKFSFDKFMEHIKNALQGIWHRVQKRFNDFLVAFKDGAFAGIMSSVATTIFNIFATAQKMAIKIIREIWGQLVKAFKLILFNPDRLGFVDLCRAVVGILSAAAGVAVGSLVHAQLVPMLSFPFGAELAAFAGALITGIITLGLTYFLLHSEMAKKMWDFAESIMPHAGTVKKYQAINAELDRYLTELTRIEFNLDPEELAVFSHDLASCTDEVQRGLVIKEEITRRGIELPYEIGNPASTRKWLASLVK</sequence>
<feature type="transmembrane region" description="Helical" evidence="2">
    <location>
        <begin position="418"/>
        <end position="439"/>
    </location>
</feature>
<evidence type="ECO:0000256" key="2">
    <source>
        <dbReference type="SAM" id="Phobius"/>
    </source>
</evidence>
<keyword evidence="1" id="KW-0175">Coiled coil</keyword>
<evidence type="ECO:0000313" key="4">
    <source>
        <dbReference type="Proteomes" id="UP000295182"/>
    </source>
</evidence>
<feature type="transmembrane region" description="Helical" evidence="2">
    <location>
        <begin position="328"/>
        <end position="348"/>
    </location>
</feature>
<organism evidence="3 4">
    <name type="scientific">Simplicispira metamorpha</name>
    <dbReference type="NCBI Taxonomy" id="80881"/>
    <lineage>
        <taxon>Bacteria</taxon>
        <taxon>Pseudomonadati</taxon>
        <taxon>Pseudomonadota</taxon>
        <taxon>Betaproteobacteria</taxon>
        <taxon>Burkholderiales</taxon>
        <taxon>Comamonadaceae</taxon>
        <taxon>Simplicispira</taxon>
    </lineage>
</organism>
<name>A0A4R2NC00_9BURK</name>
<dbReference type="AlphaFoldDB" id="A0A4R2NC00"/>